<dbReference type="Proteomes" id="UP001443914">
    <property type="component" value="Unassembled WGS sequence"/>
</dbReference>
<feature type="coiled-coil region" evidence="5">
    <location>
        <begin position="95"/>
        <end position="122"/>
    </location>
</feature>
<keyword evidence="2 4" id="KW-0863">Zinc-finger</keyword>
<protein>
    <recommendedName>
        <fullName evidence="7">GRF-type domain-containing protein</fullName>
    </recommendedName>
</protein>
<feature type="transmembrane region" description="Helical" evidence="6">
    <location>
        <begin position="144"/>
        <end position="161"/>
    </location>
</feature>
<dbReference type="InterPro" id="IPR010666">
    <property type="entry name" value="Znf_GRF"/>
</dbReference>
<dbReference type="EMBL" id="JBDFQZ010000005">
    <property type="protein sequence ID" value="KAK9723885.1"/>
    <property type="molecule type" value="Genomic_DNA"/>
</dbReference>
<gene>
    <name evidence="8" type="ORF">RND81_05G032100</name>
</gene>
<comment type="caution">
    <text evidence="8">The sequence shown here is derived from an EMBL/GenBank/DDBJ whole genome shotgun (WGS) entry which is preliminary data.</text>
</comment>
<keyword evidence="9" id="KW-1185">Reference proteome</keyword>
<dbReference type="PANTHER" id="PTHR33248">
    <property type="entry name" value="ZINC ION-BINDING PROTEIN"/>
    <property type="match status" value="1"/>
</dbReference>
<proteinExistence type="predicted"/>
<keyword evidence="3" id="KW-0862">Zinc</keyword>
<keyword evidence="6" id="KW-0812">Transmembrane</keyword>
<dbReference type="GO" id="GO:0008270">
    <property type="term" value="F:zinc ion binding"/>
    <property type="evidence" value="ECO:0007669"/>
    <property type="project" value="UniProtKB-KW"/>
</dbReference>
<organism evidence="8 9">
    <name type="scientific">Saponaria officinalis</name>
    <name type="common">Common soapwort</name>
    <name type="synonym">Lychnis saponaria</name>
    <dbReference type="NCBI Taxonomy" id="3572"/>
    <lineage>
        <taxon>Eukaryota</taxon>
        <taxon>Viridiplantae</taxon>
        <taxon>Streptophyta</taxon>
        <taxon>Embryophyta</taxon>
        <taxon>Tracheophyta</taxon>
        <taxon>Spermatophyta</taxon>
        <taxon>Magnoliopsida</taxon>
        <taxon>eudicotyledons</taxon>
        <taxon>Gunneridae</taxon>
        <taxon>Pentapetalae</taxon>
        <taxon>Caryophyllales</taxon>
        <taxon>Caryophyllaceae</taxon>
        <taxon>Caryophylleae</taxon>
        <taxon>Saponaria</taxon>
    </lineage>
</organism>
<evidence type="ECO:0000313" key="8">
    <source>
        <dbReference type="EMBL" id="KAK9723885.1"/>
    </source>
</evidence>
<evidence type="ECO:0000256" key="6">
    <source>
        <dbReference type="SAM" id="Phobius"/>
    </source>
</evidence>
<evidence type="ECO:0000256" key="1">
    <source>
        <dbReference type="ARBA" id="ARBA00022723"/>
    </source>
</evidence>
<evidence type="ECO:0000256" key="4">
    <source>
        <dbReference type="PROSITE-ProRule" id="PRU01343"/>
    </source>
</evidence>
<dbReference type="PROSITE" id="PS51999">
    <property type="entry name" value="ZF_GRF"/>
    <property type="match status" value="1"/>
</dbReference>
<evidence type="ECO:0000256" key="5">
    <source>
        <dbReference type="SAM" id="Coils"/>
    </source>
</evidence>
<feature type="domain" description="GRF-type" evidence="7">
    <location>
        <begin position="41"/>
        <end position="86"/>
    </location>
</feature>
<keyword evidence="1" id="KW-0479">Metal-binding</keyword>
<keyword evidence="6" id="KW-1133">Transmembrane helix</keyword>
<reference evidence="8" key="1">
    <citation type="submission" date="2024-03" db="EMBL/GenBank/DDBJ databases">
        <title>WGS assembly of Saponaria officinalis var. Norfolk2.</title>
        <authorList>
            <person name="Jenkins J."/>
            <person name="Shu S."/>
            <person name="Grimwood J."/>
            <person name="Barry K."/>
            <person name="Goodstein D."/>
            <person name="Schmutz J."/>
            <person name="Leebens-Mack J."/>
            <person name="Osbourn A."/>
        </authorList>
    </citation>
    <scope>NUCLEOTIDE SEQUENCE [LARGE SCALE GENOMIC DNA]</scope>
    <source>
        <strain evidence="8">JIC</strain>
    </source>
</reference>
<evidence type="ECO:0000259" key="7">
    <source>
        <dbReference type="PROSITE" id="PS51999"/>
    </source>
</evidence>
<accession>A0AAW1KUD5</accession>
<keyword evidence="5" id="KW-0175">Coiled coil</keyword>
<dbReference type="AlphaFoldDB" id="A0AAW1KUD5"/>
<evidence type="ECO:0000313" key="9">
    <source>
        <dbReference type="Proteomes" id="UP001443914"/>
    </source>
</evidence>
<sequence>MENQGSFLRWGVLKSFRCGEDWNPWASDNPLTSWGHLRKKCHCGFPAAMKTSWTVHNPGRRFLTCKLYDPDLGMPGCNFFKWVDEDMSNWQKKVILELLNENKRLKEELKQRNEEENADQKLGMKIFELGVELDKIKKEKKKNNFIICLVCVVIFLLFGKLR</sequence>
<dbReference type="Pfam" id="PF06839">
    <property type="entry name" value="Zn_ribbon_GRF"/>
    <property type="match status" value="1"/>
</dbReference>
<evidence type="ECO:0000256" key="2">
    <source>
        <dbReference type="ARBA" id="ARBA00022771"/>
    </source>
</evidence>
<evidence type="ECO:0000256" key="3">
    <source>
        <dbReference type="ARBA" id="ARBA00022833"/>
    </source>
</evidence>
<keyword evidence="6" id="KW-0472">Membrane</keyword>
<name>A0AAW1KUD5_SAPOF</name>